<feature type="region of interest" description="Disordered" evidence="1">
    <location>
        <begin position="1"/>
        <end position="34"/>
    </location>
</feature>
<dbReference type="STRING" id="1121439.dsat_2426"/>
<dbReference type="AlphaFoldDB" id="S7URW7"/>
<dbReference type="Proteomes" id="UP000014975">
    <property type="component" value="Unassembled WGS sequence"/>
</dbReference>
<gene>
    <name evidence="2" type="ORF">dsat_2426</name>
</gene>
<feature type="compositionally biased region" description="Polar residues" evidence="1">
    <location>
        <begin position="22"/>
        <end position="34"/>
    </location>
</feature>
<keyword evidence="3" id="KW-1185">Reference proteome</keyword>
<evidence type="ECO:0000256" key="1">
    <source>
        <dbReference type="SAM" id="MobiDB-lite"/>
    </source>
</evidence>
<protein>
    <submittedName>
        <fullName evidence="2">Uncharacterized protein</fullName>
    </submittedName>
</protein>
<accession>S7URW7</accession>
<comment type="caution">
    <text evidence="2">The sequence shown here is derived from an EMBL/GenBank/DDBJ whole genome shotgun (WGS) entry which is preliminary data.</text>
</comment>
<sequence>MYMRSLERNDRPPGGRFDHCTTGCTLSRNQNMSS</sequence>
<evidence type="ECO:0000313" key="3">
    <source>
        <dbReference type="Proteomes" id="UP000014975"/>
    </source>
</evidence>
<name>S7URW7_9BACT</name>
<proteinExistence type="predicted"/>
<evidence type="ECO:0000313" key="2">
    <source>
        <dbReference type="EMBL" id="EPR35063.1"/>
    </source>
</evidence>
<reference evidence="2 3" key="1">
    <citation type="journal article" date="2013" name="Genome Announc.">
        <title>Draft genome sequences for three mercury-methylating, sulfate-reducing bacteria.</title>
        <authorList>
            <person name="Brown S.D."/>
            <person name="Hurt R.A.Jr."/>
            <person name="Gilmour C.C."/>
            <person name="Elias D.A."/>
        </authorList>
    </citation>
    <scope>NUCLEOTIDE SEQUENCE [LARGE SCALE GENOMIC DNA]</scope>
    <source>
        <strain evidence="2 3">DSM 16529</strain>
    </source>
</reference>
<dbReference type="EMBL" id="ATHI01000005">
    <property type="protein sequence ID" value="EPR35063.1"/>
    <property type="molecule type" value="Genomic_DNA"/>
</dbReference>
<feature type="compositionally biased region" description="Basic and acidic residues" evidence="1">
    <location>
        <begin position="1"/>
        <end position="19"/>
    </location>
</feature>
<organism evidence="2 3">
    <name type="scientific">Alkalidesulfovibrio alkalitolerans DSM 16529</name>
    <dbReference type="NCBI Taxonomy" id="1121439"/>
    <lineage>
        <taxon>Bacteria</taxon>
        <taxon>Pseudomonadati</taxon>
        <taxon>Thermodesulfobacteriota</taxon>
        <taxon>Desulfovibrionia</taxon>
        <taxon>Desulfovibrionales</taxon>
        <taxon>Desulfovibrionaceae</taxon>
        <taxon>Alkalidesulfovibrio</taxon>
    </lineage>
</organism>